<protein>
    <submittedName>
        <fullName evidence="1">Uncharacterized protein</fullName>
    </submittedName>
</protein>
<comment type="caution">
    <text evidence="1">The sequence shown here is derived from an EMBL/GenBank/DDBJ whole genome shotgun (WGS) entry which is preliminary data.</text>
</comment>
<evidence type="ECO:0000313" key="2">
    <source>
        <dbReference type="Proteomes" id="UP001627154"/>
    </source>
</evidence>
<dbReference type="AlphaFoldDB" id="A0ABD2X6C3"/>
<reference evidence="1 2" key="1">
    <citation type="journal article" date="2024" name="bioRxiv">
        <title>A reference genome for Trichogramma kaykai: A tiny desert-dwelling parasitoid wasp with competing sex-ratio distorters.</title>
        <authorList>
            <person name="Culotta J."/>
            <person name="Lindsey A.R."/>
        </authorList>
    </citation>
    <scope>NUCLEOTIDE SEQUENCE [LARGE SCALE GENOMIC DNA]</scope>
    <source>
        <strain evidence="1 2">KSX58</strain>
    </source>
</reference>
<organism evidence="1 2">
    <name type="scientific">Trichogramma kaykai</name>
    <dbReference type="NCBI Taxonomy" id="54128"/>
    <lineage>
        <taxon>Eukaryota</taxon>
        <taxon>Metazoa</taxon>
        <taxon>Ecdysozoa</taxon>
        <taxon>Arthropoda</taxon>
        <taxon>Hexapoda</taxon>
        <taxon>Insecta</taxon>
        <taxon>Pterygota</taxon>
        <taxon>Neoptera</taxon>
        <taxon>Endopterygota</taxon>
        <taxon>Hymenoptera</taxon>
        <taxon>Apocrita</taxon>
        <taxon>Proctotrupomorpha</taxon>
        <taxon>Chalcidoidea</taxon>
        <taxon>Trichogrammatidae</taxon>
        <taxon>Trichogramma</taxon>
    </lineage>
</organism>
<dbReference type="EMBL" id="JBJJXI010000050">
    <property type="protein sequence ID" value="KAL3400956.1"/>
    <property type="molecule type" value="Genomic_DNA"/>
</dbReference>
<dbReference type="Proteomes" id="UP001627154">
    <property type="component" value="Unassembled WGS sequence"/>
</dbReference>
<accession>A0ABD2X6C3</accession>
<gene>
    <name evidence="1" type="ORF">TKK_006072</name>
</gene>
<sequence>MQVETRRQKSEKPPPLPHRVLHISTVLGAYEQQPPRHPIASTFMRAHVLTPGMADAATIYVTCYRYGARCFTTPPRYLSFCTTHTLRMLYSHIINCVRNMHNKAKMRLGHENARRLYSRHMDARCLRGEPRFGAGHRNRQGGPIIIVIYIFMRALYIGCSSVKHELRGADLRRCTLSCTTCMYCRHSTTYVGHGAEAPANQ</sequence>
<name>A0ABD2X6C3_9HYME</name>
<proteinExistence type="predicted"/>
<evidence type="ECO:0000313" key="1">
    <source>
        <dbReference type="EMBL" id="KAL3400956.1"/>
    </source>
</evidence>
<keyword evidence="2" id="KW-1185">Reference proteome</keyword>